<gene>
    <name evidence="2" type="ORF">MCOR_40772</name>
</gene>
<dbReference type="EMBL" id="CACVKT020007392">
    <property type="protein sequence ID" value="CAC5407278.1"/>
    <property type="molecule type" value="Genomic_DNA"/>
</dbReference>
<dbReference type="AlphaFoldDB" id="A0A6J8DF19"/>
<feature type="region of interest" description="Disordered" evidence="1">
    <location>
        <begin position="147"/>
        <end position="172"/>
    </location>
</feature>
<keyword evidence="3" id="KW-1185">Reference proteome</keyword>
<feature type="compositionally biased region" description="Basic and acidic residues" evidence="1">
    <location>
        <begin position="160"/>
        <end position="172"/>
    </location>
</feature>
<accession>A0A6J8DF19</accession>
<evidence type="ECO:0000256" key="1">
    <source>
        <dbReference type="SAM" id="MobiDB-lite"/>
    </source>
</evidence>
<evidence type="ECO:0000313" key="2">
    <source>
        <dbReference type="EMBL" id="CAC5407278.1"/>
    </source>
</evidence>
<protein>
    <submittedName>
        <fullName evidence="2">Uncharacterized protein</fullName>
    </submittedName>
</protein>
<feature type="compositionally biased region" description="Polar residues" evidence="1">
    <location>
        <begin position="148"/>
        <end position="157"/>
    </location>
</feature>
<dbReference type="Proteomes" id="UP000507470">
    <property type="component" value="Unassembled WGS sequence"/>
</dbReference>
<name>A0A6J8DF19_MYTCO</name>
<organism evidence="2 3">
    <name type="scientific">Mytilus coruscus</name>
    <name type="common">Sea mussel</name>
    <dbReference type="NCBI Taxonomy" id="42192"/>
    <lineage>
        <taxon>Eukaryota</taxon>
        <taxon>Metazoa</taxon>
        <taxon>Spiralia</taxon>
        <taxon>Lophotrochozoa</taxon>
        <taxon>Mollusca</taxon>
        <taxon>Bivalvia</taxon>
        <taxon>Autobranchia</taxon>
        <taxon>Pteriomorphia</taxon>
        <taxon>Mytilida</taxon>
        <taxon>Mytiloidea</taxon>
        <taxon>Mytilidae</taxon>
        <taxon>Mytilinae</taxon>
        <taxon>Mytilus</taxon>
    </lineage>
</organism>
<feature type="region of interest" description="Disordered" evidence="1">
    <location>
        <begin position="113"/>
        <end position="134"/>
    </location>
</feature>
<proteinExistence type="predicted"/>
<reference evidence="2 3" key="1">
    <citation type="submission" date="2020-06" db="EMBL/GenBank/DDBJ databases">
        <authorList>
            <person name="Li R."/>
            <person name="Bekaert M."/>
        </authorList>
    </citation>
    <scope>NUCLEOTIDE SEQUENCE [LARGE SCALE GENOMIC DNA]</scope>
    <source>
        <strain evidence="3">wild</strain>
    </source>
</reference>
<dbReference type="OrthoDB" id="3257409at2759"/>
<evidence type="ECO:0000313" key="3">
    <source>
        <dbReference type="Proteomes" id="UP000507470"/>
    </source>
</evidence>
<sequence>MVKHLLIPTTTYYCCVNDCQIYRFEHSEDIECAVCDEDRYLTNSQNPRKAFTYMPLSPRLASCIWQAVTCVKSGSIKRMPTCRETGEYCKNLHKVVHLNNRLFLPTNHHLQSGRTNYASKREESSTTQHMYINEKDYDLRKQYDDLSNKNQKNNMQKRTGLKDTYHNRSEQM</sequence>